<proteinExistence type="predicted"/>
<reference evidence="3" key="2">
    <citation type="submission" date="2016-06" db="UniProtKB">
        <authorList>
            <consortium name="WormBaseParasite"/>
        </authorList>
    </citation>
    <scope>IDENTIFICATION</scope>
</reference>
<evidence type="ECO:0000313" key="3">
    <source>
        <dbReference type="WBParaSite" id="OFLC_0000282401-mRNA-1"/>
    </source>
</evidence>
<name>A0A183H5R5_9BILA</name>
<evidence type="ECO:0000313" key="2">
    <source>
        <dbReference type="Proteomes" id="UP000242913"/>
    </source>
</evidence>
<organism evidence="3">
    <name type="scientific">Onchocerca flexuosa</name>
    <dbReference type="NCBI Taxonomy" id="387005"/>
    <lineage>
        <taxon>Eukaryota</taxon>
        <taxon>Metazoa</taxon>
        <taxon>Ecdysozoa</taxon>
        <taxon>Nematoda</taxon>
        <taxon>Chromadorea</taxon>
        <taxon>Rhabditida</taxon>
        <taxon>Spirurina</taxon>
        <taxon>Spiruromorpha</taxon>
        <taxon>Filarioidea</taxon>
        <taxon>Onchocercidae</taxon>
        <taxon>Onchocerca</taxon>
    </lineage>
</organism>
<evidence type="ECO:0000313" key="1">
    <source>
        <dbReference type="EMBL" id="OZC11484.1"/>
    </source>
</evidence>
<sequence length="98" mass="10882">MRQVLNVTSGKASGGWEEEKGKMAKQDFHILSSPILLITPTLRANILVTLYYTVSWKGKLSLSLLASSSPKSLAVKDSSHYTTPTFIISTLFEIYSMR</sequence>
<reference evidence="1 2" key="1">
    <citation type="submission" date="2015-12" db="EMBL/GenBank/DDBJ databases">
        <title>Draft genome of the nematode, Onchocerca flexuosa.</title>
        <authorList>
            <person name="Mitreva M."/>
        </authorList>
    </citation>
    <scope>NUCLEOTIDE SEQUENCE [LARGE SCALE GENOMIC DNA]</scope>
    <source>
        <strain evidence="1">Red Deer</strain>
    </source>
</reference>
<protein>
    <submittedName>
        <fullName evidence="3">Ovule protein</fullName>
    </submittedName>
</protein>
<accession>A0A183H5R5</accession>
<keyword evidence="2" id="KW-1185">Reference proteome</keyword>
<dbReference type="EMBL" id="KZ269980">
    <property type="protein sequence ID" value="OZC11484.1"/>
    <property type="molecule type" value="Genomic_DNA"/>
</dbReference>
<gene>
    <name evidence="1" type="ORF">X798_01342</name>
</gene>
<dbReference type="AlphaFoldDB" id="A0A183H5R5"/>
<dbReference type="Proteomes" id="UP000242913">
    <property type="component" value="Unassembled WGS sequence"/>
</dbReference>
<dbReference type="WBParaSite" id="OFLC_0000282401-mRNA-1">
    <property type="protein sequence ID" value="OFLC_0000282401-mRNA-1"/>
    <property type="gene ID" value="OFLC_0000282401"/>
</dbReference>